<evidence type="ECO:0000313" key="2">
    <source>
        <dbReference type="EMBL" id="QGM44498.1"/>
    </source>
</evidence>
<dbReference type="RefSeq" id="WP_136494800.1">
    <property type="nucleotide sequence ID" value="NZ_CP046052.1"/>
</dbReference>
<sequence length="115" mass="12270">MRKLSVAGLAAVALTALAATSFSDAAVAGPITVLSAEKIAPDSPTTPVYYRSYCGRPYVRHWRYRHYTACGTCTPVHGYGYSYPSDRQYGWDLAAPVAAAADVAAFPFAALFGGW</sequence>
<proteinExistence type="predicted"/>
<feature type="signal peptide" evidence="1">
    <location>
        <begin position="1"/>
        <end position="18"/>
    </location>
</feature>
<name>A0A6B8KD77_9HYPH</name>
<keyword evidence="3" id="KW-1185">Reference proteome</keyword>
<protein>
    <submittedName>
        <fullName evidence="2">Uncharacterized protein</fullName>
    </submittedName>
</protein>
<dbReference type="AlphaFoldDB" id="A0A6B8KD77"/>
<organism evidence="2 3">
    <name type="scientific">Methylocystis heyeri</name>
    <dbReference type="NCBI Taxonomy" id="391905"/>
    <lineage>
        <taxon>Bacteria</taxon>
        <taxon>Pseudomonadati</taxon>
        <taxon>Pseudomonadota</taxon>
        <taxon>Alphaproteobacteria</taxon>
        <taxon>Hyphomicrobiales</taxon>
        <taxon>Methylocystaceae</taxon>
        <taxon>Methylocystis</taxon>
    </lineage>
</organism>
<reference evidence="2 3" key="1">
    <citation type="submission" date="2019-11" db="EMBL/GenBank/DDBJ databases">
        <title>The genome sequence of Methylocystis heyeri.</title>
        <authorList>
            <person name="Oshkin I.Y."/>
            <person name="Miroshnikov K."/>
            <person name="Dedysh S.N."/>
        </authorList>
    </citation>
    <scope>NUCLEOTIDE SEQUENCE [LARGE SCALE GENOMIC DNA]</scope>
    <source>
        <strain evidence="2 3">H2</strain>
    </source>
</reference>
<dbReference type="EMBL" id="CP046052">
    <property type="protein sequence ID" value="QGM44498.1"/>
    <property type="molecule type" value="Genomic_DNA"/>
</dbReference>
<feature type="chain" id="PRO_5025334387" evidence="1">
    <location>
        <begin position="19"/>
        <end position="115"/>
    </location>
</feature>
<gene>
    <name evidence="2" type="ORF">H2LOC_001625</name>
</gene>
<keyword evidence="1" id="KW-0732">Signal</keyword>
<dbReference type="Proteomes" id="UP000309061">
    <property type="component" value="Chromosome"/>
</dbReference>
<dbReference type="KEGG" id="mhey:H2LOC_001625"/>
<accession>A0A6B8KD77</accession>
<evidence type="ECO:0000256" key="1">
    <source>
        <dbReference type="SAM" id="SignalP"/>
    </source>
</evidence>
<evidence type="ECO:0000313" key="3">
    <source>
        <dbReference type="Proteomes" id="UP000309061"/>
    </source>
</evidence>